<proteinExistence type="predicted"/>
<gene>
    <name evidence="2" type="ORF">Apa02nite_003990</name>
</gene>
<feature type="compositionally biased region" description="Pro residues" evidence="1">
    <location>
        <begin position="1"/>
        <end position="15"/>
    </location>
</feature>
<accession>A0ABQ4B138</accession>
<organism evidence="2 3">
    <name type="scientific">Actinoplanes palleronii</name>
    <dbReference type="NCBI Taxonomy" id="113570"/>
    <lineage>
        <taxon>Bacteria</taxon>
        <taxon>Bacillati</taxon>
        <taxon>Actinomycetota</taxon>
        <taxon>Actinomycetes</taxon>
        <taxon>Micromonosporales</taxon>
        <taxon>Micromonosporaceae</taxon>
        <taxon>Actinoplanes</taxon>
    </lineage>
</organism>
<dbReference type="Proteomes" id="UP000624709">
    <property type="component" value="Unassembled WGS sequence"/>
</dbReference>
<sequence length="239" mass="25503">MREPPVPEPDMPIIPFPTQRGPSRPEPASPGHRAPAIHASLSSVLSRVGAFTLDLRNTTAPAHVPDAAMLQPADLRGATGAAVTGDRWAGLCPPRPDLSSASPLAGTVVAERAMSAVVTVDDRPTLVLEYLSVHGPDDPARYLRDLRASLEQHLVVDGGGHLWSITGRDVAGPDSLLLRLRRRFRHDGDVVTTDVHVAVAAAGRVLVMVADTGWETTDGRPALVQELIAPAVQRARRLR</sequence>
<evidence type="ECO:0000313" key="3">
    <source>
        <dbReference type="Proteomes" id="UP000624709"/>
    </source>
</evidence>
<name>A0ABQ4B138_9ACTN</name>
<protein>
    <submittedName>
        <fullName evidence="2">Uncharacterized protein</fullName>
    </submittedName>
</protein>
<feature type="region of interest" description="Disordered" evidence="1">
    <location>
        <begin position="1"/>
        <end position="34"/>
    </location>
</feature>
<dbReference type="EMBL" id="BOMS01000009">
    <property type="protein sequence ID" value="GIE64291.1"/>
    <property type="molecule type" value="Genomic_DNA"/>
</dbReference>
<reference evidence="2 3" key="1">
    <citation type="submission" date="2021-01" db="EMBL/GenBank/DDBJ databases">
        <title>Whole genome shotgun sequence of Actinoplanes palleronii NBRC 14916.</title>
        <authorList>
            <person name="Komaki H."/>
            <person name="Tamura T."/>
        </authorList>
    </citation>
    <scope>NUCLEOTIDE SEQUENCE [LARGE SCALE GENOMIC DNA]</scope>
    <source>
        <strain evidence="2 3">NBRC 14916</strain>
    </source>
</reference>
<comment type="caution">
    <text evidence="2">The sequence shown here is derived from an EMBL/GenBank/DDBJ whole genome shotgun (WGS) entry which is preliminary data.</text>
</comment>
<evidence type="ECO:0000256" key="1">
    <source>
        <dbReference type="SAM" id="MobiDB-lite"/>
    </source>
</evidence>
<evidence type="ECO:0000313" key="2">
    <source>
        <dbReference type="EMBL" id="GIE64291.1"/>
    </source>
</evidence>
<keyword evidence="3" id="KW-1185">Reference proteome</keyword>